<dbReference type="RefSeq" id="WP_135446676.1">
    <property type="nucleotide sequence ID" value="NZ_SRLE01000047.1"/>
</dbReference>
<dbReference type="InterPro" id="IPR011251">
    <property type="entry name" value="Luciferase-like_dom"/>
</dbReference>
<feature type="domain" description="Luciferase-like" evidence="2">
    <location>
        <begin position="22"/>
        <end position="233"/>
    </location>
</feature>
<reference evidence="3 4" key="1">
    <citation type="submission" date="2019-04" db="EMBL/GenBank/DDBJ databases">
        <title>Taxonomy of novel Haliea sp. from mangrove soil of West Coast of India.</title>
        <authorList>
            <person name="Verma A."/>
            <person name="Kumar P."/>
            <person name="Krishnamurthi S."/>
        </authorList>
    </citation>
    <scope>NUCLEOTIDE SEQUENCE [LARGE SCALE GENOMIC DNA]</scope>
    <source>
        <strain evidence="3 4">SAOS-164</strain>
    </source>
</reference>
<feature type="non-terminal residue" evidence="3">
    <location>
        <position position="289"/>
    </location>
</feature>
<gene>
    <name evidence="3" type="ORF">E4634_21190</name>
</gene>
<dbReference type="Gene3D" id="3.20.20.30">
    <property type="entry name" value="Luciferase-like domain"/>
    <property type="match status" value="1"/>
</dbReference>
<keyword evidence="1" id="KW-0560">Oxidoreductase</keyword>
<evidence type="ECO:0000313" key="4">
    <source>
        <dbReference type="Proteomes" id="UP000298050"/>
    </source>
</evidence>
<dbReference type="Proteomes" id="UP000298050">
    <property type="component" value="Unassembled WGS sequence"/>
</dbReference>
<evidence type="ECO:0000256" key="1">
    <source>
        <dbReference type="ARBA" id="ARBA00023002"/>
    </source>
</evidence>
<evidence type="ECO:0000259" key="2">
    <source>
        <dbReference type="Pfam" id="PF00296"/>
    </source>
</evidence>
<dbReference type="NCBIfam" id="TIGR03857">
    <property type="entry name" value="F420_MSMEG_2249"/>
    <property type="match status" value="1"/>
</dbReference>
<dbReference type="AlphaFoldDB" id="A0A4Z0LSS6"/>
<dbReference type="Pfam" id="PF00296">
    <property type="entry name" value="Bac_luciferase"/>
    <property type="match status" value="1"/>
</dbReference>
<name>A0A4Z0LSS6_9GAMM</name>
<accession>A0A4Z0LSS6</accession>
<dbReference type="OrthoDB" id="5723777at2"/>
<dbReference type="GO" id="GO:0016705">
    <property type="term" value="F:oxidoreductase activity, acting on paired donors, with incorporation or reduction of molecular oxygen"/>
    <property type="evidence" value="ECO:0007669"/>
    <property type="project" value="InterPro"/>
</dbReference>
<proteinExistence type="predicted"/>
<organism evidence="3 4">
    <name type="scientific">Mangrovimicrobium sediminis</name>
    <dbReference type="NCBI Taxonomy" id="2562682"/>
    <lineage>
        <taxon>Bacteria</taxon>
        <taxon>Pseudomonadati</taxon>
        <taxon>Pseudomonadota</taxon>
        <taxon>Gammaproteobacteria</taxon>
        <taxon>Cellvibrionales</taxon>
        <taxon>Halieaceae</taxon>
        <taxon>Mangrovimicrobium</taxon>
    </lineage>
</organism>
<dbReference type="EMBL" id="SRLE01000047">
    <property type="protein sequence ID" value="TGD70314.1"/>
    <property type="molecule type" value="Genomic_DNA"/>
</dbReference>
<dbReference type="InterPro" id="IPR036661">
    <property type="entry name" value="Luciferase-like_sf"/>
</dbReference>
<dbReference type="InterPro" id="IPR050564">
    <property type="entry name" value="F420-G6PD/mer"/>
</dbReference>
<comment type="caution">
    <text evidence="3">The sequence shown here is derived from an EMBL/GenBank/DDBJ whole genome shotgun (WGS) entry which is preliminary data.</text>
</comment>
<sequence length="289" mass="31533">MTDTATEQLGELGFYLLAGHSDSPGDIVREAREADALGLGSGFISERFNNKDATTLCGAAAAVSERLGIATAATNHNTRHPVITATFGMTMHRMSEGRFSLGLGRGFDGLFRAMGLPPITSAQLQEAADVYRRLWRGEKISNYEGALGKFPLLQLLGEFDERIPVSLVAMGEKTQELAGRCMDAVYLHTFYDDPAVEKAVAAVRRGAEQAGRDPASVRIWSILATVGDHIPEEQRLKKTVGRLASYLRGYGDVLVRANDWDPAALRRFREDEFIRDFQGAIDAVATPAE</sequence>
<dbReference type="InterPro" id="IPR022378">
    <property type="entry name" value="F420_OxRdatse_MSMEG2249_pred"/>
</dbReference>
<protein>
    <submittedName>
        <fullName evidence="3">TIGR03857 family LLM class F420-dependent oxidoreductase</fullName>
    </submittedName>
</protein>
<dbReference type="SUPFAM" id="SSF51679">
    <property type="entry name" value="Bacterial luciferase-like"/>
    <property type="match status" value="1"/>
</dbReference>
<keyword evidence="4" id="KW-1185">Reference proteome</keyword>
<evidence type="ECO:0000313" key="3">
    <source>
        <dbReference type="EMBL" id="TGD70314.1"/>
    </source>
</evidence>
<dbReference type="PANTHER" id="PTHR43244:SF1">
    <property type="entry name" value="5,10-METHYLENETETRAHYDROMETHANOPTERIN REDUCTASE"/>
    <property type="match status" value="1"/>
</dbReference>
<dbReference type="PANTHER" id="PTHR43244">
    <property type="match status" value="1"/>
</dbReference>